<dbReference type="STRING" id="1166337.SAMN05192580_0341"/>
<protein>
    <submittedName>
        <fullName evidence="2">TadE-like protein</fullName>
    </submittedName>
</protein>
<evidence type="ECO:0000313" key="2">
    <source>
        <dbReference type="EMBL" id="SFR79013.1"/>
    </source>
</evidence>
<gene>
    <name evidence="2" type="ORF">SAMN05192580_0341</name>
</gene>
<dbReference type="AlphaFoldDB" id="A0A1I6JJ99"/>
<feature type="domain" description="TadE-like" evidence="1">
    <location>
        <begin position="19"/>
        <end position="60"/>
    </location>
</feature>
<dbReference type="EMBL" id="FOZG01000001">
    <property type="protein sequence ID" value="SFR79013.1"/>
    <property type="molecule type" value="Genomic_DNA"/>
</dbReference>
<accession>A0A1I6JJ99</accession>
<dbReference type="Pfam" id="PF07811">
    <property type="entry name" value="TadE"/>
    <property type="match status" value="1"/>
</dbReference>
<dbReference type="OrthoDB" id="7432392at2"/>
<evidence type="ECO:0000313" key="3">
    <source>
        <dbReference type="Proteomes" id="UP000198824"/>
    </source>
</evidence>
<organism evidence="2 3">
    <name type="scientific">Sphingomonas jatrophae</name>
    <dbReference type="NCBI Taxonomy" id="1166337"/>
    <lineage>
        <taxon>Bacteria</taxon>
        <taxon>Pseudomonadati</taxon>
        <taxon>Pseudomonadota</taxon>
        <taxon>Alphaproteobacteria</taxon>
        <taxon>Sphingomonadales</taxon>
        <taxon>Sphingomonadaceae</taxon>
        <taxon>Sphingomonas</taxon>
    </lineage>
</organism>
<dbReference type="Proteomes" id="UP000198824">
    <property type="component" value="Unassembled WGS sequence"/>
</dbReference>
<dbReference type="InterPro" id="IPR012495">
    <property type="entry name" value="TadE-like_dom"/>
</dbReference>
<sequence>MPVKHTARTLRALAADRSGLALIEWAISLPVLLTLGLGGIEVAHFAIANLRISQIAATTADNAARVRDEIDEIDINELFAGAKFVGRNIDFAANGRIILSDVEATSDGKQWMRWQRCSGALQVESTYGEPMSSTGAKITSFTDSTKAPTDYGASSLKWTATQLGPTGNQIATAQGTATMLVEVVYDYQPLVANRFLGTRRMRYTGAFNVRQRVNQTLNRASLTATQMSTCGKYAA</sequence>
<name>A0A1I6JJ99_9SPHN</name>
<proteinExistence type="predicted"/>
<reference evidence="2 3" key="1">
    <citation type="submission" date="2016-10" db="EMBL/GenBank/DDBJ databases">
        <authorList>
            <person name="de Groot N.N."/>
        </authorList>
    </citation>
    <scope>NUCLEOTIDE SEQUENCE [LARGE SCALE GENOMIC DNA]</scope>
    <source>
        <strain evidence="2 3">S5-249</strain>
    </source>
</reference>
<evidence type="ECO:0000259" key="1">
    <source>
        <dbReference type="Pfam" id="PF07811"/>
    </source>
</evidence>
<keyword evidence="3" id="KW-1185">Reference proteome</keyword>
<dbReference type="RefSeq" id="WP_131819151.1">
    <property type="nucleotide sequence ID" value="NZ_FOZG01000001.1"/>
</dbReference>